<evidence type="ECO:0000313" key="2">
    <source>
        <dbReference type="Proteomes" id="UP000657918"/>
    </source>
</evidence>
<keyword evidence="2" id="KW-1185">Reference proteome</keyword>
<protein>
    <submittedName>
        <fullName evidence="1">Uncharacterized protein</fullName>
    </submittedName>
</protein>
<proteinExistence type="predicted"/>
<sequence>MHIPSPISCYLPDQNYLCPVNTFSIEQTSLDRSINTNAPYRVSVYLSKAFLRNLLLLAGSTFLTELDHKRV</sequence>
<dbReference type="Proteomes" id="UP000657918">
    <property type="component" value="Chromosome 8"/>
</dbReference>
<name>A0A835K0Q6_9ROSI</name>
<comment type="caution">
    <text evidence="1">The sequence shown here is derived from an EMBL/GenBank/DDBJ whole genome shotgun (WGS) entry which is preliminary data.</text>
</comment>
<dbReference type="EMBL" id="JADGMS010000008">
    <property type="protein sequence ID" value="KAF9677726.1"/>
    <property type="molecule type" value="Genomic_DNA"/>
</dbReference>
<dbReference type="AlphaFoldDB" id="A0A835K0Q6"/>
<evidence type="ECO:0000313" key="1">
    <source>
        <dbReference type="EMBL" id="KAF9677726.1"/>
    </source>
</evidence>
<gene>
    <name evidence="1" type="ORF">SADUNF_Sadunf08G0137400</name>
</gene>
<accession>A0A835K0Q6</accession>
<reference evidence="1 2" key="1">
    <citation type="submission" date="2020-10" db="EMBL/GenBank/DDBJ databases">
        <title>Plant Genome Project.</title>
        <authorList>
            <person name="Zhang R.-G."/>
        </authorList>
    </citation>
    <scope>NUCLEOTIDE SEQUENCE [LARGE SCALE GENOMIC DNA]</scope>
    <source>
        <strain evidence="1">FAFU-HL-1</strain>
        <tissue evidence="1">Leaf</tissue>
    </source>
</reference>
<organism evidence="1 2">
    <name type="scientific">Salix dunnii</name>
    <dbReference type="NCBI Taxonomy" id="1413687"/>
    <lineage>
        <taxon>Eukaryota</taxon>
        <taxon>Viridiplantae</taxon>
        <taxon>Streptophyta</taxon>
        <taxon>Embryophyta</taxon>
        <taxon>Tracheophyta</taxon>
        <taxon>Spermatophyta</taxon>
        <taxon>Magnoliopsida</taxon>
        <taxon>eudicotyledons</taxon>
        <taxon>Gunneridae</taxon>
        <taxon>Pentapetalae</taxon>
        <taxon>rosids</taxon>
        <taxon>fabids</taxon>
        <taxon>Malpighiales</taxon>
        <taxon>Salicaceae</taxon>
        <taxon>Saliceae</taxon>
        <taxon>Salix</taxon>
    </lineage>
</organism>